<evidence type="ECO:0000313" key="9">
    <source>
        <dbReference type="Proteomes" id="UP000279277"/>
    </source>
</evidence>
<dbReference type="PROSITE" id="PS50163">
    <property type="entry name" value="RECA_3"/>
    <property type="match status" value="1"/>
</dbReference>
<dbReference type="PANTHER" id="PTHR45900">
    <property type="entry name" value="RECA"/>
    <property type="match status" value="1"/>
</dbReference>
<dbReference type="RefSeq" id="YP_010676643.1">
    <property type="nucleotide sequence ID" value="NC_071014.1"/>
</dbReference>
<dbReference type="GeneID" id="77953004"/>
<dbReference type="InterPro" id="IPR049428">
    <property type="entry name" value="RecA-like_N"/>
</dbReference>
<reference evidence="8 9" key="1">
    <citation type="submission" date="2018-10" db="EMBL/GenBank/DDBJ databases">
        <authorList>
            <person name="Zack K."/>
            <person name="Garlena R.A."/>
            <person name="Russell D.A."/>
            <person name="Pope W.H."/>
            <person name="Jacobs-Sera D."/>
            <person name="Hatfull G.F."/>
        </authorList>
    </citation>
    <scope>NUCLEOTIDE SEQUENCE [LARGE SCALE GENOMIC DNA]</scope>
</reference>
<comment type="similarity">
    <text evidence="1">Belongs to the RecA family.</text>
</comment>
<feature type="domain" description="RecA family profile 1" evidence="6">
    <location>
        <begin position="30"/>
        <end position="187"/>
    </location>
</feature>
<feature type="domain" description="RecA family profile 2" evidence="7">
    <location>
        <begin position="192"/>
        <end position="271"/>
    </location>
</feature>
<dbReference type="InterPro" id="IPR020587">
    <property type="entry name" value="RecA_monomer-monomer_interface"/>
</dbReference>
<dbReference type="GO" id="GO:0005524">
    <property type="term" value="F:ATP binding"/>
    <property type="evidence" value="ECO:0007669"/>
    <property type="project" value="UniProtKB-KW"/>
</dbReference>
<dbReference type="GO" id="GO:0006310">
    <property type="term" value="P:DNA recombination"/>
    <property type="evidence" value="ECO:0007669"/>
    <property type="project" value="UniProtKB-KW"/>
</dbReference>
<dbReference type="PROSITE" id="PS50162">
    <property type="entry name" value="RECA_2"/>
    <property type="match status" value="1"/>
</dbReference>
<accession>A0A3G3LYT7</accession>
<dbReference type="GO" id="GO:0003697">
    <property type="term" value="F:single-stranded DNA binding"/>
    <property type="evidence" value="ECO:0007669"/>
    <property type="project" value="InterPro"/>
</dbReference>
<dbReference type="EMBL" id="MK016493">
    <property type="protein sequence ID" value="AYQ99288.1"/>
    <property type="molecule type" value="Genomic_DNA"/>
</dbReference>
<organism evidence="8 9">
    <name type="scientific">Brevibacterium phage Cantare</name>
    <dbReference type="NCBI Taxonomy" id="2338395"/>
    <lineage>
        <taxon>Viruses</taxon>
        <taxon>Duplodnaviria</taxon>
        <taxon>Heunggongvirae</taxon>
        <taxon>Uroviricota</taxon>
        <taxon>Caudoviricetes</taxon>
        <taxon>Cantarevirus</taxon>
        <taxon>Cantarevirus cantare</taxon>
    </lineage>
</organism>
<dbReference type="GO" id="GO:0140664">
    <property type="term" value="F:ATP-dependent DNA damage sensor activity"/>
    <property type="evidence" value="ECO:0007669"/>
    <property type="project" value="InterPro"/>
</dbReference>
<dbReference type="InterPro" id="IPR013765">
    <property type="entry name" value="DNA_recomb/repair_RecA"/>
</dbReference>
<protein>
    <submittedName>
        <fullName evidence="8">RecA-like DNA recombinase</fullName>
    </submittedName>
</protein>
<keyword evidence="2" id="KW-0547">Nucleotide-binding</keyword>
<dbReference type="GO" id="GO:0006281">
    <property type="term" value="P:DNA repair"/>
    <property type="evidence" value="ECO:0007669"/>
    <property type="project" value="InterPro"/>
</dbReference>
<dbReference type="InterPro" id="IPR027417">
    <property type="entry name" value="P-loop_NTPase"/>
</dbReference>
<dbReference type="Pfam" id="PF00154">
    <property type="entry name" value="RecA_N"/>
    <property type="match status" value="1"/>
</dbReference>
<keyword evidence="3" id="KW-0067">ATP-binding</keyword>
<evidence type="ECO:0000313" key="8">
    <source>
        <dbReference type="EMBL" id="AYQ99288.1"/>
    </source>
</evidence>
<feature type="region of interest" description="Disordered" evidence="5">
    <location>
        <begin position="345"/>
        <end position="393"/>
    </location>
</feature>
<dbReference type="SUPFAM" id="SSF52540">
    <property type="entry name" value="P-loop containing nucleoside triphosphate hydrolases"/>
    <property type="match status" value="1"/>
</dbReference>
<dbReference type="KEGG" id="vg:77953004"/>
<gene>
    <name evidence="8" type="primary">68</name>
    <name evidence="8" type="ORF">PBI_CANTARE_68</name>
</gene>
<evidence type="ECO:0000256" key="4">
    <source>
        <dbReference type="ARBA" id="ARBA00023172"/>
    </source>
</evidence>
<proteinExistence type="inferred from homology"/>
<dbReference type="Proteomes" id="UP000279277">
    <property type="component" value="Segment"/>
</dbReference>
<evidence type="ECO:0000256" key="3">
    <source>
        <dbReference type="ARBA" id="ARBA00022840"/>
    </source>
</evidence>
<evidence type="ECO:0000256" key="5">
    <source>
        <dbReference type="SAM" id="MobiDB-lite"/>
    </source>
</evidence>
<keyword evidence="4" id="KW-0233">DNA recombination</keyword>
<sequence>MALTAQELQEAVNAKLGKGTVTMASDDKYKTEFVSTGLLPFDILLQGGIPTGRFTTIYGDYSTLKSYVGLNAIREFQTLGKTCAYIDLEHSFSTEWAESVGVNVKDLIVERPATGERAVDIMEVLIRGGIDFIVFDSIASALPLSEQDKMLSEDKIQPGRIADLMSKAMRKLTASNERTAVLFINQTREKIGITFGSNESLPGGKAVPFYSSYMISARKTGKLTKDIKFYDGDKWASGKEQIGQKYKIELVKSKLNKPFRDMWFTWSLTKGQIDLPAFLLAQGVESGLIEVTGNTWVFENVRAVGRQKFADALASDADALMVLEDRIRMAHGLEARYGLVIAPGSDKAPEGVKDAPQTTAKRSEEIAKAKRAKASTKLKEPVKKATARRKVAK</sequence>
<dbReference type="PRINTS" id="PR00142">
    <property type="entry name" value="RECA"/>
</dbReference>
<evidence type="ECO:0000259" key="6">
    <source>
        <dbReference type="PROSITE" id="PS50162"/>
    </source>
</evidence>
<evidence type="ECO:0000256" key="2">
    <source>
        <dbReference type="ARBA" id="ARBA00022741"/>
    </source>
</evidence>
<keyword evidence="9" id="KW-1185">Reference proteome</keyword>
<dbReference type="InterPro" id="IPR020588">
    <property type="entry name" value="RecA_ATP-bd"/>
</dbReference>
<dbReference type="Gene3D" id="3.40.50.300">
    <property type="entry name" value="P-loop containing nucleotide triphosphate hydrolases"/>
    <property type="match status" value="1"/>
</dbReference>
<evidence type="ECO:0000259" key="7">
    <source>
        <dbReference type="PROSITE" id="PS50163"/>
    </source>
</evidence>
<name>A0A3G3LYT7_9CAUD</name>
<evidence type="ECO:0000256" key="1">
    <source>
        <dbReference type="ARBA" id="ARBA00009391"/>
    </source>
</evidence>
<dbReference type="PANTHER" id="PTHR45900:SF1">
    <property type="entry name" value="MITOCHONDRIAL DNA REPAIR PROTEIN RECA HOMOLOG-RELATED"/>
    <property type="match status" value="1"/>
</dbReference>